<dbReference type="SUPFAM" id="SSF53448">
    <property type="entry name" value="Nucleotide-diphospho-sugar transferases"/>
    <property type="match status" value="1"/>
</dbReference>
<dbReference type="GO" id="GO:0019318">
    <property type="term" value="P:hexose metabolic process"/>
    <property type="evidence" value="ECO:0007669"/>
    <property type="project" value="UniProtKB-ARBA"/>
</dbReference>
<evidence type="ECO:0000256" key="12">
    <source>
        <dbReference type="RuleBase" id="RU003706"/>
    </source>
</evidence>
<comment type="cofactor">
    <cofactor evidence="1">
        <name>Mg(2+)</name>
        <dbReference type="ChEBI" id="CHEBI:18420"/>
    </cofactor>
</comment>
<dbReference type="Proteomes" id="UP000218690">
    <property type="component" value="Unassembled WGS sequence"/>
</dbReference>
<evidence type="ECO:0000256" key="6">
    <source>
        <dbReference type="ARBA" id="ARBA00022679"/>
    </source>
</evidence>
<evidence type="ECO:0000256" key="9">
    <source>
        <dbReference type="ARBA" id="ARBA00022842"/>
    </source>
</evidence>
<sequence length="288" mass="31196">MKGIILAGGSGSRLYPITKGISKQLMPIYDKPMVYYPLSTLIQAGIREILIITTPEDSASFERLLGDGSQLGLMLSYAVQPRPEGLAQAFLIAEDFIGDDSVALVLGDNIFEGHGFATALGQCRDPEGGIIFAYEVSDPQRYGVVEFDAAGNALSIEEKPAQPKSNHAVVGLYFYDNSVIDIAKGIRPSARGELEITAVNEEYLRRGKLRVQRMQRGDVWLDTGTVDSMSEASAYVEVMQKRTGTVIGSPEVAAYREGFISRPALAALAEPLMKSGYGSYLLASARED</sequence>
<dbReference type="InterPro" id="IPR029044">
    <property type="entry name" value="Nucleotide-diphossugar_trans"/>
</dbReference>
<dbReference type="PANTHER" id="PTHR43532:SF1">
    <property type="entry name" value="GLUCOSE-1-PHOSPHATE THYMIDYLYLTRANSFERASE 1"/>
    <property type="match status" value="1"/>
</dbReference>
<evidence type="ECO:0000256" key="5">
    <source>
        <dbReference type="ARBA" id="ARBA00017654"/>
    </source>
</evidence>
<comment type="similarity">
    <text evidence="3 12">Belongs to the glucose-1-phosphate thymidylyltransferase family.</text>
</comment>
<dbReference type="PANTHER" id="PTHR43532">
    <property type="entry name" value="GLUCOSE-1-PHOSPHATE THYMIDYLYLTRANSFERASE"/>
    <property type="match status" value="1"/>
</dbReference>
<comment type="catalytic activity">
    <reaction evidence="10 12">
        <text>dTTP + alpha-D-glucose 1-phosphate + H(+) = dTDP-alpha-D-glucose + diphosphate</text>
        <dbReference type="Rhea" id="RHEA:15225"/>
        <dbReference type="ChEBI" id="CHEBI:15378"/>
        <dbReference type="ChEBI" id="CHEBI:33019"/>
        <dbReference type="ChEBI" id="CHEBI:37568"/>
        <dbReference type="ChEBI" id="CHEBI:57477"/>
        <dbReference type="ChEBI" id="CHEBI:58601"/>
        <dbReference type="EC" id="2.7.7.24"/>
    </reaction>
</comment>
<evidence type="ECO:0000256" key="3">
    <source>
        <dbReference type="ARBA" id="ARBA00010480"/>
    </source>
</evidence>
<dbReference type="EC" id="2.7.7.24" evidence="4 12"/>
<evidence type="ECO:0000256" key="4">
    <source>
        <dbReference type="ARBA" id="ARBA00012461"/>
    </source>
</evidence>
<dbReference type="InterPro" id="IPR005907">
    <property type="entry name" value="G1P_thy_trans_s"/>
</dbReference>
<evidence type="ECO:0000313" key="14">
    <source>
        <dbReference type="EMBL" id="PCC83858.1"/>
    </source>
</evidence>
<name>A0A2A4ANX6_9CORY</name>
<accession>A0A2A4ANX6</accession>
<dbReference type="GO" id="GO:0008879">
    <property type="term" value="F:glucose-1-phosphate thymidylyltransferase activity"/>
    <property type="evidence" value="ECO:0007669"/>
    <property type="project" value="UniProtKB-EC"/>
</dbReference>
<dbReference type="Pfam" id="PF00483">
    <property type="entry name" value="NTP_transferase"/>
    <property type="match status" value="1"/>
</dbReference>
<evidence type="ECO:0000256" key="2">
    <source>
        <dbReference type="ARBA" id="ARBA00004781"/>
    </source>
</evidence>
<keyword evidence="7 12" id="KW-0548">Nucleotidyltransferase</keyword>
<evidence type="ECO:0000256" key="7">
    <source>
        <dbReference type="ARBA" id="ARBA00022695"/>
    </source>
</evidence>
<comment type="function">
    <text evidence="12">Catalyzes the formation of dTDP-glucose, from dTTP and glucose 1-phosphate, as well as its pyrophosphorolysis.</text>
</comment>
<reference evidence="14 15" key="1">
    <citation type="submission" date="2017-09" db="EMBL/GenBank/DDBJ databases">
        <title>Draft Genome Sequence of Corynebacterium accolens AH4003.</title>
        <authorList>
            <person name="Chen Y."/>
            <person name="Oosthuysen W.F."/>
            <person name="Kelley S."/>
            <person name="Horswill A."/>
        </authorList>
    </citation>
    <scope>NUCLEOTIDE SEQUENCE [LARGE SCALE GENOMIC DNA]</scope>
    <source>
        <strain evidence="14 15">AH4003</strain>
    </source>
</reference>
<dbReference type="Gene3D" id="3.90.550.10">
    <property type="entry name" value="Spore Coat Polysaccharide Biosynthesis Protein SpsA, Chain A"/>
    <property type="match status" value="1"/>
</dbReference>
<evidence type="ECO:0000259" key="13">
    <source>
        <dbReference type="Pfam" id="PF00483"/>
    </source>
</evidence>
<proteinExistence type="inferred from homology"/>
<comment type="pathway">
    <text evidence="2">Carbohydrate biosynthesis; dTDP-L-rhamnose biosynthesis.</text>
</comment>
<keyword evidence="9 12" id="KW-0460">Magnesium</keyword>
<dbReference type="NCBIfam" id="TIGR01207">
    <property type="entry name" value="rmlA"/>
    <property type="match status" value="1"/>
</dbReference>
<evidence type="ECO:0000256" key="8">
    <source>
        <dbReference type="ARBA" id="ARBA00022723"/>
    </source>
</evidence>
<dbReference type="AlphaFoldDB" id="A0A2A4ANX6"/>
<dbReference type="CDD" id="cd02538">
    <property type="entry name" value="G1P_TT_short"/>
    <property type="match status" value="1"/>
</dbReference>
<comment type="function">
    <text evidence="11">Catalyzes the conversion of glucose-1-phosphate and dTTP to dTDP-glucose and pyrophosphate. Involved in the biosynthesis of the dTDP-L-rhamnose which is a component of the critical linker, D-N-acetylglucosamine-L-rhamnose disaccharide, which connects the galactan region of arabinogalactan to peptidoglycan via a phosphodiester linkage.</text>
</comment>
<organism evidence="14 15">
    <name type="scientific">Corynebacterium accolens</name>
    <dbReference type="NCBI Taxonomy" id="38284"/>
    <lineage>
        <taxon>Bacteria</taxon>
        <taxon>Bacillati</taxon>
        <taxon>Actinomycetota</taxon>
        <taxon>Actinomycetes</taxon>
        <taxon>Mycobacteriales</taxon>
        <taxon>Corynebacteriaceae</taxon>
        <taxon>Corynebacterium</taxon>
    </lineage>
</organism>
<evidence type="ECO:0000256" key="10">
    <source>
        <dbReference type="ARBA" id="ARBA00049336"/>
    </source>
</evidence>
<evidence type="ECO:0000256" key="11">
    <source>
        <dbReference type="ARBA" id="ARBA00055050"/>
    </source>
</evidence>
<gene>
    <name evidence="14" type="primary">rfbA</name>
    <name evidence="14" type="ORF">COM45_00035</name>
</gene>
<dbReference type="InterPro" id="IPR005835">
    <property type="entry name" value="NTP_transferase_dom"/>
</dbReference>
<dbReference type="FunFam" id="3.90.550.10:FF:000023">
    <property type="entry name" value="Glucose-1-phosphate thymidylyltransferase"/>
    <property type="match status" value="1"/>
</dbReference>
<feature type="domain" description="Nucleotidyl transferase" evidence="13">
    <location>
        <begin position="2"/>
        <end position="236"/>
    </location>
</feature>
<keyword evidence="8 12" id="KW-0479">Metal-binding</keyword>
<evidence type="ECO:0000256" key="1">
    <source>
        <dbReference type="ARBA" id="ARBA00001946"/>
    </source>
</evidence>
<dbReference type="GO" id="GO:0000271">
    <property type="term" value="P:polysaccharide biosynthetic process"/>
    <property type="evidence" value="ECO:0007669"/>
    <property type="project" value="UniProtKB-ARBA"/>
</dbReference>
<keyword evidence="6 12" id="KW-0808">Transferase</keyword>
<dbReference type="GO" id="GO:0046872">
    <property type="term" value="F:metal ion binding"/>
    <property type="evidence" value="ECO:0007669"/>
    <property type="project" value="UniProtKB-KW"/>
</dbReference>
<dbReference type="EMBL" id="NWBP01000001">
    <property type="protein sequence ID" value="PCC83858.1"/>
    <property type="molecule type" value="Genomic_DNA"/>
</dbReference>
<protein>
    <recommendedName>
        <fullName evidence="5 12">Glucose-1-phosphate thymidylyltransferase</fullName>
        <ecNumber evidence="4 12">2.7.7.24</ecNumber>
    </recommendedName>
</protein>
<evidence type="ECO:0000313" key="15">
    <source>
        <dbReference type="Proteomes" id="UP000218690"/>
    </source>
</evidence>
<comment type="caution">
    <text evidence="14">The sequence shown here is derived from an EMBL/GenBank/DDBJ whole genome shotgun (WGS) entry which is preliminary data.</text>
</comment>